<sequence>MLKVKLLNATAHKTFHTQLYTCAVEFDFLPLSTWVELTRTGLLPGALVAVLVALLEMLWRPSKSSKFGGGGGGAGGASAHGDVCSTTEQRVIHSAKSQSIQHQIMLARETSLLITHVVTNFVIIQLFSFGVLASLVMRLKLFFTPQLCLTLAILAQPRLFFGSQKLLLLVQRWKTDNRQPVGQKRGGDDVRPVQHPVSSAAISWKKLLIVHSVFVGAISASAHRGMHNLLVEWSKRGQFSDFTTETMLQWAARLPNRTDGRPWVFTGAMPTMATLRLGLVVPNAPGKFAVTNHPHYENAGIRLRTELAYAVCSRKPAEAVWAIYRRILKADFVVIERAWCLSAGAKPGCASVELWDTLDPGLADRASGPLCADSFDRAGPSNLTLRYFRPVFVATDQSLVVWRVSP</sequence>
<evidence type="ECO:0000256" key="7">
    <source>
        <dbReference type="ARBA" id="ARBA00023136"/>
    </source>
</evidence>
<evidence type="ECO:0000256" key="4">
    <source>
        <dbReference type="ARBA" id="ARBA00022679"/>
    </source>
</evidence>
<evidence type="ECO:0000256" key="8">
    <source>
        <dbReference type="SAM" id="Phobius"/>
    </source>
</evidence>
<dbReference type="Pfam" id="PF10034">
    <property type="entry name" value="Dpy19"/>
    <property type="match status" value="1"/>
</dbReference>
<protein>
    <submittedName>
        <fullName evidence="9">Uncharacterized protein</fullName>
    </submittedName>
</protein>
<keyword evidence="3" id="KW-0328">Glycosyltransferase</keyword>
<dbReference type="EMBL" id="UXSR01000564">
    <property type="protein sequence ID" value="VDD76940.1"/>
    <property type="molecule type" value="Genomic_DNA"/>
</dbReference>
<accession>A0A3P6H806</accession>
<comment type="similarity">
    <text evidence="2">Belongs to the dpy-19 family.</text>
</comment>
<dbReference type="OrthoDB" id="6019623at2759"/>
<keyword evidence="7 8" id="KW-0472">Membrane</keyword>
<organism evidence="9 10">
    <name type="scientific">Mesocestoides corti</name>
    <name type="common">Flatworm</name>
    <dbReference type="NCBI Taxonomy" id="53468"/>
    <lineage>
        <taxon>Eukaryota</taxon>
        <taxon>Metazoa</taxon>
        <taxon>Spiralia</taxon>
        <taxon>Lophotrochozoa</taxon>
        <taxon>Platyhelminthes</taxon>
        <taxon>Cestoda</taxon>
        <taxon>Eucestoda</taxon>
        <taxon>Cyclophyllidea</taxon>
        <taxon>Mesocestoididae</taxon>
        <taxon>Mesocestoides</taxon>
    </lineage>
</organism>
<evidence type="ECO:0000256" key="1">
    <source>
        <dbReference type="ARBA" id="ARBA00004141"/>
    </source>
</evidence>
<dbReference type="STRING" id="53468.A0A3P6H806"/>
<dbReference type="Proteomes" id="UP000267029">
    <property type="component" value="Unassembled WGS sequence"/>
</dbReference>
<dbReference type="AlphaFoldDB" id="A0A3P6H806"/>
<evidence type="ECO:0000256" key="2">
    <source>
        <dbReference type="ARBA" id="ARBA00008744"/>
    </source>
</evidence>
<keyword evidence="10" id="KW-1185">Reference proteome</keyword>
<gene>
    <name evidence="9" type="ORF">MCOS_LOCUS2943</name>
</gene>
<evidence type="ECO:0000256" key="3">
    <source>
        <dbReference type="ARBA" id="ARBA00022676"/>
    </source>
</evidence>
<keyword evidence="4" id="KW-0808">Transferase</keyword>
<evidence type="ECO:0000313" key="10">
    <source>
        <dbReference type="Proteomes" id="UP000267029"/>
    </source>
</evidence>
<comment type="subcellular location">
    <subcellularLocation>
        <location evidence="1">Membrane</location>
        <topology evidence="1">Multi-pass membrane protein</topology>
    </subcellularLocation>
</comment>
<feature type="transmembrane region" description="Helical" evidence="8">
    <location>
        <begin position="112"/>
        <end position="136"/>
    </location>
</feature>
<evidence type="ECO:0000256" key="6">
    <source>
        <dbReference type="ARBA" id="ARBA00022989"/>
    </source>
</evidence>
<reference evidence="9 10" key="1">
    <citation type="submission" date="2018-10" db="EMBL/GenBank/DDBJ databases">
        <authorList>
            <consortium name="Pathogen Informatics"/>
        </authorList>
    </citation>
    <scope>NUCLEOTIDE SEQUENCE [LARGE SCALE GENOMIC DNA]</scope>
</reference>
<keyword evidence="5 8" id="KW-0812">Transmembrane</keyword>
<dbReference type="GO" id="GO:0000030">
    <property type="term" value="F:mannosyltransferase activity"/>
    <property type="evidence" value="ECO:0007669"/>
    <property type="project" value="TreeGrafter"/>
</dbReference>
<proteinExistence type="inferred from homology"/>
<evidence type="ECO:0000256" key="5">
    <source>
        <dbReference type="ARBA" id="ARBA00022692"/>
    </source>
</evidence>
<dbReference type="GO" id="GO:0005637">
    <property type="term" value="C:nuclear inner membrane"/>
    <property type="evidence" value="ECO:0007669"/>
    <property type="project" value="TreeGrafter"/>
</dbReference>
<feature type="transmembrane region" description="Helical" evidence="8">
    <location>
        <begin position="41"/>
        <end position="59"/>
    </location>
</feature>
<dbReference type="PANTHER" id="PTHR31488:SF1">
    <property type="entry name" value="C-MANNOSYLTRANSFERASE DPY19L1"/>
    <property type="match status" value="1"/>
</dbReference>
<name>A0A3P6H806_MESCO</name>
<dbReference type="PANTHER" id="PTHR31488">
    <property type="entry name" value="DPY-19-LIKE 1, LIKE (H. SAPIENS)"/>
    <property type="match status" value="1"/>
</dbReference>
<dbReference type="InterPro" id="IPR018732">
    <property type="entry name" value="Dpy-19/Dpy-19-like"/>
</dbReference>
<keyword evidence="6 8" id="KW-1133">Transmembrane helix</keyword>
<evidence type="ECO:0000313" key="9">
    <source>
        <dbReference type="EMBL" id="VDD76940.1"/>
    </source>
</evidence>